<organism evidence="1 2">
    <name type="scientific">Anopheles arabiensis</name>
    <name type="common">Mosquito</name>
    <dbReference type="NCBI Taxonomy" id="7173"/>
    <lineage>
        <taxon>Eukaryota</taxon>
        <taxon>Metazoa</taxon>
        <taxon>Ecdysozoa</taxon>
        <taxon>Arthropoda</taxon>
        <taxon>Hexapoda</taxon>
        <taxon>Insecta</taxon>
        <taxon>Pterygota</taxon>
        <taxon>Neoptera</taxon>
        <taxon>Endopterygota</taxon>
        <taxon>Diptera</taxon>
        <taxon>Nematocera</taxon>
        <taxon>Culicoidea</taxon>
        <taxon>Culicidae</taxon>
        <taxon>Anophelinae</taxon>
        <taxon>Anopheles</taxon>
    </lineage>
</organism>
<dbReference type="AlphaFoldDB" id="A0A182I5D8"/>
<protein>
    <submittedName>
        <fullName evidence="1">Uncharacterized protein</fullName>
    </submittedName>
</protein>
<dbReference type="Proteomes" id="UP000075840">
    <property type="component" value="Unassembled WGS sequence"/>
</dbReference>
<keyword evidence="2" id="KW-1185">Reference proteome</keyword>
<reference evidence="1" key="1">
    <citation type="submission" date="2022-08" db="UniProtKB">
        <authorList>
            <consortium name="EnsemblMetazoa"/>
        </authorList>
    </citation>
    <scope>IDENTIFICATION</scope>
    <source>
        <strain evidence="1">Dongola</strain>
    </source>
</reference>
<dbReference type="VEuPathDB" id="VectorBase:AARA21_011096"/>
<evidence type="ECO:0000313" key="2">
    <source>
        <dbReference type="Proteomes" id="UP000075840"/>
    </source>
</evidence>
<dbReference type="PANTHER" id="PTHR47331">
    <property type="entry name" value="PHD-TYPE DOMAIN-CONTAINING PROTEIN"/>
    <property type="match status" value="1"/>
</dbReference>
<evidence type="ECO:0000313" key="1">
    <source>
        <dbReference type="EnsemblMetazoa" id="AARA008790-PA"/>
    </source>
</evidence>
<dbReference type="PANTHER" id="PTHR47331:SF5">
    <property type="entry name" value="RIBONUCLEASE H"/>
    <property type="match status" value="1"/>
</dbReference>
<dbReference type="InterPro" id="IPR008042">
    <property type="entry name" value="Retrotrans_Pao"/>
</dbReference>
<accession>A0A182I5D8</accession>
<dbReference type="VEuPathDB" id="VectorBase:AARA008790"/>
<dbReference type="VEuPathDB" id="VectorBase:AARA21_007792"/>
<name>A0A182I5D8_ANOAR</name>
<proteinExistence type="predicted"/>
<dbReference type="EnsemblMetazoa" id="AARA008790-RA">
    <property type="protein sequence ID" value="AARA008790-PA"/>
    <property type="gene ID" value="AARA008790"/>
</dbReference>
<dbReference type="VEuPathDB" id="VectorBase:AARA21_012965"/>
<dbReference type="EMBL" id="APCN01008400">
    <property type="status" value="NOT_ANNOTATED_CDS"/>
    <property type="molecule type" value="Genomic_DNA"/>
</dbReference>
<sequence>MGMKWKPDKDVSAYSFVIRPEMKSILLKTHTSTKIKVLRIVMNLFDPLGLFFFFLIHGRILLQEIWAAGIGWNETIHESVNQQWRRWIDMLPRLSELNIPRCYFNGCNYESYNNLEVHIFVDASKSAHAAVAYFRAVIVDKPMIALVAAKAKVAPLKLMSVPRLELQEECWPAQKLELYTTNNELRGVNIHAEQQQMVAIERFSRWEKLVGSIARIHWLIKYLKHKCQDKFHRRYKHGNRESVVNELRQQYYVPKLRALIARVL</sequence>
<dbReference type="Pfam" id="PF05380">
    <property type="entry name" value="Peptidase_A17"/>
    <property type="match status" value="1"/>
</dbReference>